<reference evidence="9 10" key="1">
    <citation type="submission" date="2024-01" db="EMBL/GenBank/DDBJ databases">
        <authorList>
            <person name="Allen C."/>
            <person name="Tagirdzhanova G."/>
        </authorList>
    </citation>
    <scope>NUCLEOTIDE SEQUENCE [LARGE SCALE GENOMIC DNA]</scope>
</reference>
<feature type="transmembrane region" description="Helical" evidence="8">
    <location>
        <begin position="101"/>
        <end position="123"/>
    </location>
</feature>
<keyword evidence="5 8" id="KW-1133">Transmembrane helix</keyword>
<evidence type="ECO:0000256" key="6">
    <source>
        <dbReference type="ARBA" id="ARBA00023004"/>
    </source>
</evidence>
<dbReference type="InterPro" id="IPR034804">
    <property type="entry name" value="SQR/QFR_C/D"/>
</dbReference>
<keyword evidence="7 8" id="KW-0472">Membrane</keyword>
<evidence type="ECO:0000256" key="8">
    <source>
        <dbReference type="SAM" id="Phobius"/>
    </source>
</evidence>
<dbReference type="InterPro" id="IPR014314">
    <property type="entry name" value="Succ_DH_cytb556"/>
</dbReference>
<comment type="caution">
    <text evidence="9">The sequence shown here is derived from an EMBL/GenBank/DDBJ whole genome shotgun (WGS) entry which is preliminary data.</text>
</comment>
<dbReference type="Pfam" id="PF01127">
    <property type="entry name" value="Sdh_cyt"/>
    <property type="match status" value="1"/>
</dbReference>
<evidence type="ECO:0000256" key="5">
    <source>
        <dbReference type="ARBA" id="ARBA00022989"/>
    </source>
</evidence>
<evidence type="ECO:0000256" key="3">
    <source>
        <dbReference type="ARBA" id="ARBA00022692"/>
    </source>
</evidence>
<feature type="transmembrane region" description="Helical" evidence="8">
    <location>
        <begin position="129"/>
        <end position="153"/>
    </location>
</feature>
<evidence type="ECO:0000256" key="7">
    <source>
        <dbReference type="ARBA" id="ARBA00023136"/>
    </source>
</evidence>
<evidence type="ECO:0000313" key="10">
    <source>
        <dbReference type="Proteomes" id="UP001642482"/>
    </source>
</evidence>
<keyword evidence="3 8" id="KW-0812">Transmembrane</keyword>
<sequence>MNAQRVGMMALRRAAAKPTMALVSPSIARGLVVRSAFQAQAVVQARTQSRSITTEKLSNDEADKVLAAQRLNRPVSPHLTIYDPAQIWYGASIMQRYTGMAYAGALYAGSLAYLAAPLLGWHLESASLVAFAAGLPVAAKVTLKMLAAFPFLFHSFNGVRHLVWDAAVKGFAKADIAKATNAIWVASVIGSLGLALLW</sequence>
<dbReference type="Proteomes" id="UP001642482">
    <property type="component" value="Unassembled WGS sequence"/>
</dbReference>
<keyword evidence="4" id="KW-0479">Metal-binding</keyword>
<dbReference type="SUPFAM" id="SSF81343">
    <property type="entry name" value="Fumarate reductase respiratory complex transmembrane subunits"/>
    <property type="match status" value="1"/>
</dbReference>
<comment type="subcellular location">
    <subcellularLocation>
        <location evidence="1">Membrane</location>
        <topology evidence="1">Multi-pass membrane protein</topology>
    </subcellularLocation>
</comment>
<proteinExistence type="predicted"/>
<evidence type="ECO:0000256" key="2">
    <source>
        <dbReference type="ARBA" id="ARBA00022617"/>
    </source>
</evidence>
<dbReference type="PROSITE" id="PS01001">
    <property type="entry name" value="SDH_CYT_2"/>
    <property type="match status" value="1"/>
</dbReference>
<dbReference type="EMBL" id="CAWUHD010000098">
    <property type="protein sequence ID" value="CAK7231063.1"/>
    <property type="molecule type" value="Genomic_DNA"/>
</dbReference>
<gene>
    <name evidence="9" type="primary">SDH3</name>
    <name evidence="9" type="ORF">SEUCBS140593_007800</name>
</gene>
<dbReference type="PANTHER" id="PTHR10978">
    <property type="entry name" value="SUCCINATE DEHYDROGENASE CYTOCHROME B560 SUBUNIT"/>
    <property type="match status" value="1"/>
</dbReference>
<keyword evidence="2" id="KW-0349">Heme</keyword>
<name>A0ABP0CGX9_9PEZI</name>
<organism evidence="9 10">
    <name type="scientific">Sporothrix eucalyptigena</name>
    <dbReference type="NCBI Taxonomy" id="1812306"/>
    <lineage>
        <taxon>Eukaryota</taxon>
        <taxon>Fungi</taxon>
        <taxon>Dikarya</taxon>
        <taxon>Ascomycota</taxon>
        <taxon>Pezizomycotina</taxon>
        <taxon>Sordariomycetes</taxon>
        <taxon>Sordariomycetidae</taxon>
        <taxon>Ophiostomatales</taxon>
        <taxon>Ophiostomataceae</taxon>
        <taxon>Sporothrix</taxon>
    </lineage>
</organism>
<dbReference type="Gene3D" id="1.20.1300.10">
    <property type="entry name" value="Fumarate reductase/succinate dehydrogenase, transmembrane subunit"/>
    <property type="match status" value="1"/>
</dbReference>
<keyword evidence="10" id="KW-1185">Reference proteome</keyword>
<dbReference type="CDD" id="cd03499">
    <property type="entry name" value="SQR_TypeC_SdhC"/>
    <property type="match status" value="1"/>
</dbReference>
<dbReference type="InterPro" id="IPR018495">
    <property type="entry name" value="Succ_DH_cyt_bsu_CS"/>
</dbReference>
<dbReference type="InterPro" id="IPR000701">
    <property type="entry name" value="SuccDH_FuR_B_TM-su"/>
</dbReference>
<protein>
    <submittedName>
        <fullName evidence="9">Cytochrome b subunit of succinate dehydrogenase, Sdh3p</fullName>
    </submittedName>
</protein>
<evidence type="ECO:0000256" key="4">
    <source>
        <dbReference type="ARBA" id="ARBA00022723"/>
    </source>
</evidence>
<evidence type="ECO:0000256" key="1">
    <source>
        <dbReference type="ARBA" id="ARBA00004141"/>
    </source>
</evidence>
<keyword evidence="6" id="KW-0408">Iron</keyword>
<accession>A0ABP0CGX9</accession>
<dbReference type="PANTHER" id="PTHR10978:SF5">
    <property type="entry name" value="SUCCINATE DEHYDROGENASE CYTOCHROME B560 SUBUNIT, MITOCHONDRIAL"/>
    <property type="match status" value="1"/>
</dbReference>
<evidence type="ECO:0000313" key="9">
    <source>
        <dbReference type="EMBL" id="CAK7231063.1"/>
    </source>
</evidence>